<protein>
    <submittedName>
        <fullName evidence="1">Uncharacterized protein</fullName>
    </submittedName>
</protein>
<keyword evidence="2" id="KW-1185">Reference proteome</keyword>
<sequence length="69" mass="7636">MLADVGWSQMGLVIGVVGKRMAVTEELSDQLVDKERKTAVETLLAWKAIVATFRKGWREKFEVSGGIAK</sequence>
<accession>A0ACC3DIZ4</accession>
<evidence type="ECO:0000313" key="2">
    <source>
        <dbReference type="Proteomes" id="UP001186974"/>
    </source>
</evidence>
<dbReference type="EMBL" id="JAWDJW010003746">
    <property type="protein sequence ID" value="KAK3076630.1"/>
    <property type="molecule type" value="Genomic_DNA"/>
</dbReference>
<organism evidence="1 2">
    <name type="scientific">Coniosporium uncinatum</name>
    <dbReference type="NCBI Taxonomy" id="93489"/>
    <lineage>
        <taxon>Eukaryota</taxon>
        <taxon>Fungi</taxon>
        <taxon>Dikarya</taxon>
        <taxon>Ascomycota</taxon>
        <taxon>Pezizomycotina</taxon>
        <taxon>Dothideomycetes</taxon>
        <taxon>Dothideomycetes incertae sedis</taxon>
        <taxon>Coniosporium</taxon>
    </lineage>
</organism>
<evidence type="ECO:0000313" key="1">
    <source>
        <dbReference type="EMBL" id="KAK3076630.1"/>
    </source>
</evidence>
<gene>
    <name evidence="1" type="ORF">LTS18_012486</name>
</gene>
<name>A0ACC3DIZ4_9PEZI</name>
<comment type="caution">
    <text evidence="1">The sequence shown here is derived from an EMBL/GenBank/DDBJ whole genome shotgun (WGS) entry which is preliminary data.</text>
</comment>
<reference evidence="1" key="1">
    <citation type="submission" date="2024-09" db="EMBL/GenBank/DDBJ databases">
        <title>Black Yeasts Isolated from many extreme environments.</title>
        <authorList>
            <person name="Coleine C."/>
            <person name="Stajich J.E."/>
            <person name="Selbmann L."/>
        </authorList>
    </citation>
    <scope>NUCLEOTIDE SEQUENCE</scope>
    <source>
        <strain evidence="1">CCFEE 5737</strain>
    </source>
</reference>
<dbReference type="Proteomes" id="UP001186974">
    <property type="component" value="Unassembled WGS sequence"/>
</dbReference>
<proteinExistence type="predicted"/>